<name>A0A6A6VZ21_9PEZI</name>
<dbReference type="Gene3D" id="3.40.50.300">
    <property type="entry name" value="P-loop containing nucleotide triphosphate hydrolases"/>
    <property type="match status" value="1"/>
</dbReference>
<dbReference type="PANTHER" id="PTHR35205">
    <property type="entry name" value="NB-ARC AND TPR DOMAIN PROTEIN"/>
    <property type="match status" value="1"/>
</dbReference>
<feature type="domain" description="DUF7779" evidence="2">
    <location>
        <begin position="281"/>
        <end position="371"/>
    </location>
</feature>
<keyword evidence="4" id="KW-1185">Reference proteome</keyword>
<dbReference type="RefSeq" id="XP_033597936.1">
    <property type="nucleotide sequence ID" value="XM_033747338.1"/>
</dbReference>
<dbReference type="AlphaFoldDB" id="A0A6A6VZ21"/>
<dbReference type="GeneID" id="54488392"/>
<dbReference type="InterPro" id="IPR011990">
    <property type="entry name" value="TPR-like_helical_dom_sf"/>
</dbReference>
<dbReference type="Pfam" id="PF00931">
    <property type="entry name" value="NB-ARC"/>
    <property type="match status" value="1"/>
</dbReference>
<dbReference type="InterPro" id="IPR027417">
    <property type="entry name" value="P-loop_NTPase"/>
</dbReference>
<sequence length="741" mass="82895">MQLFRKTHNAEATASANRQNLVLPDNLPCYMIPYGRNLKFYGREAELDEIKTVLDPTPQSDDLKVLSICGLGGVGKTQLALQYANTMMESYDAVAWIPADTQAILVRALAMFAAKLGLMKDGSEDDLQAVQKVRDWLSTAGRRVLLVFDNLEDVQILSQVWPWAGNGSFIITTRSPAVASGRARCVLHLKSFETSTAVKVLNELTGIQALEESEKQAAIEICQSIGGLPLAIVHMSSFIQDRGSTYEEFLDLFKKHAERILASSQTQVDYDHTLYTVWDSSMQSLSTNAKTLLSLLSFFDPNAIPERFLTNPQNQITDPRFEFLSDDFAFGDAVSELITKASLVDRLTSAKSISMNRLVKIVSSVRVPEEERTVYFNTTIQMLSNAFPNTWDSRVDQQGHGFQSWETCSAVVAHVSSLMVLQEQYGLEATNTEAFAELVFRIGTYLWESEQPLTAKTFFEYGLHLGIDPESRVYAHVYRLLGHIALDIAQPRAALAAYQRAYEVTELLDGPESIAVGEVLDSLACSCAEIGDVLRARAYLERSDEINQAQNGRTSSRTQAIFALAYLRGHEPEEALDALNLCWRLQGKTGKEIKYSQYPKHAGDIVLYARIKFALGQKDEARQLVLRSIEMRRGIFSSKGPRVADSLFILARMLEDEAEENAAAKMYREIIDMNCGSAEMKGHLARSLWFLAGVEGRLGRADYASDLRKLANEERAKIMGREHLDEDTDEAFMSLVGWMLW</sequence>
<dbReference type="SUPFAM" id="SSF48452">
    <property type="entry name" value="TPR-like"/>
    <property type="match status" value="2"/>
</dbReference>
<dbReference type="Proteomes" id="UP000799437">
    <property type="component" value="Unassembled WGS sequence"/>
</dbReference>
<organism evidence="3 4">
    <name type="scientific">Pseudovirgaria hyperparasitica</name>
    <dbReference type="NCBI Taxonomy" id="470096"/>
    <lineage>
        <taxon>Eukaryota</taxon>
        <taxon>Fungi</taxon>
        <taxon>Dikarya</taxon>
        <taxon>Ascomycota</taxon>
        <taxon>Pezizomycotina</taxon>
        <taxon>Dothideomycetes</taxon>
        <taxon>Dothideomycetes incertae sedis</taxon>
        <taxon>Acrospermales</taxon>
        <taxon>Acrospermaceae</taxon>
        <taxon>Pseudovirgaria</taxon>
    </lineage>
</organism>
<dbReference type="OrthoDB" id="5394701at2759"/>
<evidence type="ECO:0000259" key="2">
    <source>
        <dbReference type="Pfam" id="PF25000"/>
    </source>
</evidence>
<evidence type="ECO:0000259" key="1">
    <source>
        <dbReference type="Pfam" id="PF00931"/>
    </source>
</evidence>
<protein>
    <submittedName>
        <fullName evidence="3">Uncharacterized protein</fullName>
    </submittedName>
</protein>
<evidence type="ECO:0000313" key="3">
    <source>
        <dbReference type="EMBL" id="KAF2755485.1"/>
    </source>
</evidence>
<dbReference type="PRINTS" id="PR00364">
    <property type="entry name" value="DISEASERSIST"/>
</dbReference>
<gene>
    <name evidence="3" type="ORF">EJ05DRAFT_502944</name>
</gene>
<dbReference type="GO" id="GO:0043531">
    <property type="term" value="F:ADP binding"/>
    <property type="evidence" value="ECO:0007669"/>
    <property type="project" value="InterPro"/>
</dbReference>
<evidence type="ECO:0000313" key="4">
    <source>
        <dbReference type="Proteomes" id="UP000799437"/>
    </source>
</evidence>
<proteinExistence type="predicted"/>
<dbReference type="Pfam" id="PF25000">
    <property type="entry name" value="DUF7779"/>
    <property type="match status" value="1"/>
</dbReference>
<dbReference type="EMBL" id="ML996577">
    <property type="protein sequence ID" value="KAF2755485.1"/>
    <property type="molecule type" value="Genomic_DNA"/>
</dbReference>
<accession>A0A6A6VZ21</accession>
<dbReference type="InterPro" id="IPR002182">
    <property type="entry name" value="NB-ARC"/>
</dbReference>
<dbReference type="Gene3D" id="1.25.40.10">
    <property type="entry name" value="Tetratricopeptide repeat domain"/>
    <property type="match status" value="1"/>
</dbReference>
<dbReference type="SUPFAM" id="SSF52540">
    <property type="entry name" value="P-loop containing nucleoside triphosphate hydrolases"/>
    <property type="match status" value="1"/>
</dbReference>
<dbReference type="PANTHER" id="PTHR35205:SF1">
    <property type="entry name" value="ZU5 DOMAIN-CONTAINING PROTEIN"/>
    <property type="match status" value="1"/>
</dbReference>
<dbReference type="InterPro" id="IPR056681">
    <property type="entry name" value="DUF7779"/>
</dbReference>
<feature type="domain" description="NB-ARC" evidence="1">
    <location>
        <begin position="44"/>
        <end position="203"/>
    </location>
</feature>
<reference evidence="3" key="1">
    <citation type="journal article" date="2020" name="Stud. Mycol.">
        <title>101 Dothideomycetes genomes: a test case for predicting lifestyles and emergence of pathogens.</title>
        <authorList>
            <person name="Haridas S."/>
            <person name="Albert R."/>
            <person name="Binder M."/>
            <person name="Bloem J."/>
            <person name="Labutti K."/>
            <person name="Salamov A."/>
            <person name="Andreopoulos B."/>
            <person name="Baker S."/>
            <person name="Barry K."/>
            <person name="Bills G."/>
            <person name="Bluhm B."/>
            <person name="Cannon C."/>
            <person name="Castanera R."/>
            <person name="Culley D."/>
            <person name="Daum C."/>
            <person name="Ezra D."/>
            <person name="Gonzalez J."/>
            <person name="Henrissat B."/>
            <person name="Kuo A."/>
            <person name="Liang C."/>
            <person name="Lipzen A."/>
            <person name="Lutzoni F."/>
            <person name="Magnuson J."/>
            <person name="Mondo S."/>
            <person name="Nolan M."/>
            <person name="Ohm R."/>
            <person name="Pangilinan J."/>
            <person name="Park H.-J."/>
            <person name="Ramirez L."/>
            <person name="Alfaro M."/>
            <person name="Sun H."/>
            <person name="Tritt A."/>
            <person name="Yoshinaga Y."/>
            <person name="Zwiers L.-H."/>
            <person name="Turgeon B."/>
            <person name="Goodwin S."/>
            <person name="Spatafora J."/>
            <person name="Crous P."/>
            <person name="Grigoriev I."/>
        </authorList>
    </citation>
    <scope>NUCLEOTIDE SEQUENCE</scope>
    <source>
        <strain evidence="3">CBS 121739</strain>
    </source>
</reference>